<sequence length="224" mass="25519">MNSELKNKEKSRPFPDGQRGLKLKICGMKFPENIEQVAVLQPDYLGFIFFEKSPRNFEVAIPELDKAIKKTGVFVDASLDFILEKVKKHELQAVQLHGKESPEFCAALKAVGLEIIKVFSVKDSFDFSILQQYESKVDFFLFDTKGKAKGGNGITFDWEVLKNYPSETPFFLSGGIGLEEIGRLKDFEFSKAFYGIDVNSRFELEPGFKNLDTLKELRTIIPQR</sequence>
<name>A0A918SK56_9FLAO</name>
<evidence type="ECO:0000313" key="12">
    <source>
        <dbReference type="Proteomes" id="UP000610456"/>
    </source>
</evidence>
<evidence type="ECO:0000256" key="5">
    <source>
        <dbReference type="ARBA" id="ARBA00022605"/>
    </source>
</evidence>
<evidence type="ECO:0000256" key="9">
    <source>
        <dbReference type="HAMAP-Rule" id="MF_00135"/>
    </source>
</evidence>
<reference evidence="11" key="1">
    <citation type="journal article" date="2014" name="Int. J. Syst. Evol. Microbiol.">
        <title>Complete genome sequence of Corynebacterium casei LMG S-19264T (=DSM 44701T), isolated from a smear-ripened cheese.</title>
        <authorList>
            <consortium name="US DOE Joint Genome Institute (JGI-PGF)"/>
            <person name="Walter F."/>
            <person name="Albersmeier A."/>
            <person name="Kalinowski J."/>
            <person name="Ruckert C."/>
        </authorList>
    </citation>
    <scope>NUCLEOTIDE SEQUENCE</scope>
    <source>
        <strain evidence="11">KCTC 12719</strain>
    </source>
</reference>
<dbReference type="InterPro" id="IPR011060">
    <property type="entry name" value="RibuloseP-bd_barrel"/>
</dbReference>
<feature type="domain" description="N-(5'phosphoribosyl) anthranilate isomerase (PRAI)" evidence="10">
    <location>
        <begin position="24"/>
        <end position="216"/>
    </location>
</feature>
<evidence type="ECO:0000256" key="6">
    <source>
        <dbReference type="ARBA" id="ARBA00022822"/>
    </source>
</evidence>
<dbReference type="InterPro" id="IPR044643">
    <property type="entry name" value="TrpF_fam"/>
</dbReference>
<dbReference type="AlphaFoldDB" id="A0A918SK56"/>
<evidence type="ECO:0000256" key="2">
    <source>
        <dbReference type="ARBA" id="ARBA00004664"/>
    </source>
</evidence>
<comment type="caution">
    <text evidence="11">The sequence shown here is derived from an EMBL/GenBank/DDBJ whole genome shotgun (WGS) entry which is preliminary data.</text>
</comment>
<evidence type="ECO:0000256" key="7">
    <source>
        <dbReference type="ARBA" id="ARBA00023141"/>
    </source>
</evidence>
<dbReference type="Gene3D" id="3.20.20.70">
    <property type="entry name" value="Aldolase class I"/>
    <property type="match status" value="1"/>
</dbReference>
<dbReference type="PANTHER" id="PTHR42894">
    <property type="entry name" value="N-(5'-PHOSPHORIBOSYL)ANTHRANILATE ISOMERASE"/>
    <property type="match status" value="1"/>
</dbReference>
<keyword evidence="8 9" id="KW-0413">Isomerase</keyword>
<comment type="pathway">
    <text evidence="2 9">Amino-acid biosynthesis; L-tryptophan biosynthesis; L-tryptophan from chorismate: step 3/5.</text>
</comment>
<evidence type="ECO:0000313" key="11">
    <source>
        <dbReference type="EMBL" id="GHA49021.1"/>
    </source>
</evidence>
<evidence type="ECO:0000256" key="4">
    <source>
        <dbReference type="ARBA" id="ARBA00022272"/>
    </source>
</evidence>
<evidence type="ECO:0000256" key="8">
    <source>
        <dbReference type="ARBA" id="ARBA00023235"/>
    </source>
</evidence>
<keyword evidence="7 9" id="KW-0057">Aromatic amino acid biosynthesis</keyword>
<dbReference type="Pfam" id="PF00697">
    <property type="entry name" value="PRAI"/>
    <property type="match status" value="1"/>
</dbReference>
<organism evidence="11 12">
    <name type="scientific">Salinimicrobium marinum</name>
    <dbReference type="NCBI Taxonomy" id="680283"/>
    <lineage>
        <taxon>Bacteria</taxon>
        <taxon>Pseudomonadati</taxon>
        <taxon>Bacteroidota</taxon>
        <taxon>Flavobacteriia</taxon>
        <taxon>Flavobacteriales</taxon>
        <taxon>Flavobacteriaceae</taxon>
        <taxon>Salinimicrobium</taxon>
    </lineage>
</organism>
<dbReference type="SUPFAM" id="SSF51366">
    <property type="entry name" value="Ribulose-phoshate binding barrel"/>
    <property type="match status" value="1"/>
</dbReference>
<keyword evidence="6 9" id="KW-0822">Tryptophan biosynthesis</keyword>
<protein>
    <recommendedName>
        <fullName evidence="4 9">N-(5'-phosphoribosyl)anthranilate isomerase</fullName>
        <shortName evidence="9">PRAI</shortName>
        <ecNumber evidence="3 9">5.3.1.24</ecNumber>
    </recommendedName>
</protein>
<accession>A0A918SK56</accession>
<keyword evidence="5 9" id="KW-0028">Amino-acid biosynthesis</keyword>
<keyword evidence="12" id="KW-1185">Reference proteome</keyword>
<gene>
    <name evidence="9 11" type="primary">trpF</name>
    <name evidence="11" type="ORF">GCM10007103_32350</name>
</gene>
<dbReference type="CDD" id="cd00405">
    <property type="entry name" value="PRAI"/>
    <property type="match status" value="1"/>
</dbReference>
<comment type="catalytic activity">
    <reaction evidence="1 9">
        <text>N-(5-phospho-beta-D-ribosyl)anthranilate = 1-(2-carboxyphenylamino)-1-deoxy-D-ribulose 5-phosphate</text>
        <dbReference type="Rhea" id="RHEA:21540"/>
        <dbReference type="ChEBI" id="CHEBI:18277"/>
        <dbReference type="ChEBI" id="CHEBI:58613"/>
        <dbReference type="EC" id="5.3.1.24"/>
    </reaction>
</comment>
<dbReference type="Proteomes" id="UP000610456">
    <property type="component" value="Unassembled WGS sequence"/>
</dbReference>
<dbReference type="HAMAP" id="MF_00135">
    <property type="entry name" value="PRAI"/>
    <property type="match status" value="1"/>
</dbReference>
<proteinExistence type="inferred from homology"/>
<dbReference type="InterPro" id="IPR013785">
    <property type="entry name" value="Aldolase_TIM"/>
</dbReference>
<evidence type="ECO:0000259" key="10">
    <source>
        <dbReference type="Pfam" id="PF00697"/>
    </source>
</evidence>
<dbReference type="GO" id="GO:0000162">
    <property type="term" value="P:L-tryptophan biosynthetic process"/>
    <property type="evidence" value="ECO:0007669"/>
    <property type="project" value="UniProtKB-UniRule"/>
</dbReference>
<dbReference type="GO" id="GO:0004640">
    <property type="term" value="F:phosphoribosylanthranilate isomerase activity"/>
    <property type="evidence" value="ECO:0007669"/>
    <property type="project" value="UniProtKB-UniRule"/>
</dbReference>
<dbReference type="InterPro" id="IPR001240">
    <property type="entry name" value="PRAI_dom"/>
</dbReference>
<comment type="similarity">
    <text evidence="9">Belongs to the TrpF family.</text>
</comment>
<dbReference type="EC" id="5.3.1.24" evidence="3 9"/>
<evidence type="ECO:0000256" key="3">
    <source>
        <dbReference type="ARBA" id="ARBA00012572"/>
    </source>
</evidence>
<dbReference type="EMBL" id="BMXB01000020">
    <property type="protein sequence ID" value="GHA49021.1"/>
    <property type="molecule type" value="Genomic_DNA"/>
</dbReference>
<dbReference type="PANTHER" id="PTHR42894:SF1">
    <property type="entry name" value="N-(5'-PHOSPHORIBOSYL)ANTHRANILATE ISOMERASE"/>
    <property type="match status" value="1"/>
</dbReference>
<evidence type="ECO:0000256" key="1">
    <source>
        <dbReference type="ARBA" id="ARBA00001164"/>
    </source>
</evidence>
<reference evidence="11" key="2">
    <citation type="submission" date="2020-09" db="EMBL/GenBank/DDBJ databases">
        <authorList>
            <person name="Sun Q."/>
            <person name="Kim S."/>
        </authorList>
    </citation>
    <scope>NUCLEOTIDE SEQUENCE</scope>
    <source>
        <strain evidence="11">KCTC 12719</strain>
    </source>
</reference>